<proteinExistence type="predicted"/>
<evidence type="ECO:0000313" key="1">
    <source>
        <dbReference type="EMBL" id="AQQ51883.1"/>
    </source>
</evidence>
<gene>
    <name evidence="1" type="ORF">B0X71_01285</name>
</gene>
<protein>
    <submittedName>
        <fullName evidence="1">Uncharacterized protein</fullName>
    </submittedName>
</protein>
<reference evidence="1 2" key="1">
    <citation type="submission" date="2017-02" db="EMBL/GenBank/DDBJ databases">
        <title>The complete genomic sequence of a novel cold adapted crude oil-degrading bacterium Planococcus qaidamina Y42.</title>
        <authorList>
            <person name="Yang R."/>
        </authorList>
    </citation>
    <scope>NUCLEOTIDE SEQUENCE [LARGE SCALE GENOMIC DNA]</scope>
    <source>
        <strain evidence="1 2">Y42</strain>
    </source>
</reference>
<accession>A0A1Q2KUR2</accession>
<sequence length="98" mass="11201">MKNPQPVASVTYIKVEREVGYEEMEITRHQHTLQLFEDALTTPDTSYPLADVWDVSWKSFSDHSGLLYIHTNQGVSAYKIEAAPQSFINAFRQLKGKV</sequence>
<dbReference type="EMBL" id="CP019640">
    <property type="protein sequence ID" value="AQQ51883.1"/>
    <property type="molecule type" value="Genomic_DNA"/>
</dbReference>
<dbReference type="RefSeq" id="WP_077587755.1">
    <property type="nucleotide sequence ID" value="NZ_CP019640.1"/>
</dbReference>
<keyword evidence="2" id="KW-1185">Reference proteome</keyword>
<dbReference type="KEGG" id="pmar:B0X71_01285"/>
<organism evidence="1 2">
    <name type="scientific">Planococcus lenghuensis</name>
    <dbReference type="NCBI Taxonomy" id="2213202"/>
    <lineage>
        <taxon>Bacteria</taxon>
        <taxon>Bacillati</taxon>
        <taxon>Bacillota</taxon>
        <taxon>Bacilli</taxon>
        <taxon>Bacillales</taxon>
        <taxon>Caryophanaceae</taxon>
        <taxon>Planococcus</taxon>
    </lineage>
</organism>
<dbReference type="OrthoDB" id="2691759at2"/>
<dbReference type="AlphaFoldDB" id="A0A1Q2KUR2"/>
<name>A0A1Q2KUR2_9BACL</name>
<evidence type="ECO:0000313" key="2">
    <source>
        <dbReference type="Proteomes" id="UP000188184"/>
    </source>
</evidence>
<dbReference type="Proteomes" id="UP000188184">
    <property type="component" value="Chromosome"/>
</dbReference>